<evidence type="ECO:0000313" key="11">
    <source>
        <dbReference type="Proteomes" id="UP000800235"/>
    </source>
</evidence>
<gene>
    <name evidence="10" type="ORF">EJ08DRAFT_668513</name>
</gene>
<evidence type="ECO:0000256" key="5">
    <source>
        <dbReference type="ARBA" id="ARBA00023065"/>
    </source>
</evidence>
<feature type="transmembrane region" description="Helical" evidence="8">
    <location>
        <begin position="223"/>
        <end position="242"/>
    </location>
</feature>
<sequence>MGAPYSEPYCAFACRAVISLANLTCTEESHHTHGATMAHAMPMTSAKCRADDDPRSVNNTPSTLWKTGVLLNSTMLAPQAAWDIQYKFSEIREHNGHLLDKYTIVLLVVGFGTPIAVTLISKLPIASTIFQKLNPYLVYPSTYIGGFTILNIILSCIGYQLLLPLKHLWGYDHRGEILAYVGYRTGEFAFALLPLTILFAGRNNILLWLTNWSHSTFLLLHRWVARLCALHTILHSIFLWAARVQTGTYKVDVKLAYWKWGIVGTVFVCLMLIFSLLWMRRWSYEIFLISHIIMAIFTTVGSWYHLMYRFGKTGSHEYWLYAAFVVWAFDRLARVFRIINNGAHRATVTELGASHVRIDIPHVRFSGKPGYHGYVYLPTVNPLRPCENPPFSVNATALLRSGKHSVPSRNSSLQNDYSKPEIGDTKNGAKIQEAPLGNGLTTTAGVTLYVRKSSGLTRHLQKHESLLTLLDGPYRNNRPEAVLSCDRLVLIGGGIGITGLLAFFQAHVNVKLAWSVKATDQAIVTDLSNVLDVVADKEIRVGERLDVGALLGREAASGYEKVGVVVCWPGGLSDEVRAVVSILGRHEKTIFELEVDAYSW</sequence>
<dbReference type="InterPro" id="IPR039261">
    <property type="entry name" value="FNR_nucleotide-bd"/>
</dbReference>
<dbReference type="InterPro" id="IPR051410">
    <property type="entry name" value="Ferric/Cupric_Reductase"/>
</dbReference>
<evidence type="ECO:0000256" key="6">
    <source>
        <dbReference type="ARBA" id="ARBA00023136"/>
    </source>
</evidence>
<dbReference type="OrthoDB" id="167398at2759"/>
<organism evidence="10 11">
    <name type="scientific">Tothia fuscella</name>
    <dbReference type="NCBI Taxonomy" id="1048955"/>
    <lineage>
        <taxon>Eukaryota</taxon>
        <taxon>Fungi</taxon>
        <taxon>Dikarya</taxon>
        <taxon>Ascomycota</taxon>
        <taxon>Pezizomycotina</taxon>
        <taxon>Dothideomycetes</taxon>
        <taxon>Pleosporomycetidae</taxon>
        <taxon>Venturiales</taxon>
        <taxon>Cylindrosympodiaceae</taxon>
        <taxon>Tothia</taxon>
    </lineage>
</organism>
<dbReference type="SFLD" id="SFLDG01168">
    <property type="entry name" value="Ferric_reductase_subgroup_(FRE"/>
    <property type="match status" value="1"/>
</dbReference>
<keyword evidence="4 8" id="KW-1133">Transmembrane helix</keyword>
<keyword evidence="6 8" id="KW-0472">Membrane</keyword>
<name>A0A9P4NZP5_9PEZI</name>
<dbReference type="GO" id="GO:0006879">
    <property type="term" value="P:intracellular iron ion homeostasis"/>
    <property type="evidence" value="ECO:0007669"/>
    <property type="project" value="TreeGrafter"/>
</dbReference>
<dbReference type="Proteomes" id="UP000800235">
    <property type="component" value="Unassembled WGS sequence"/>
</dbReference>
<evidence type="ECO:0000256" key="4">
    <source>
        <dbReference type="ARBA" id="ARBA00022989"/>
    </source>
</evidence>
<feature type="transmembrane region" description="Helical" evidence="8">
    <location>
        <begin position="188"/>
        <end position="211"/>
    </location>
</feature>
<dbReference type="AlphaFoldDB" id="A0A9P4NZP5"/>
<dbReference type="GO" id="GO:0015677">
    <property type="term" value="P:copper ion import"/>
    <property type="evidence" value="ECO:0007669"/>
    <property type="project" value="TreeGrafter"/>
</dbReference>
<evidence type="ECO:0000313" key="10">
    <source>
        <dbReference type="EMBL" id="KAF2434293.1"/>
    </source>
</evidence>
<dbReference type="InterPro" id="IPR013130">
    <property type="entry name" value="Fe3_Rdtase_TM_dom"/>
</dbReference>
<feature type="region of interest" description="Disordered" evidence="7">
    <location>
        <begin position="402"/>
        <end position="422"/>
    </location>
</feature>
<dbReference type="PANTHER" id="PTHR32361:SF9">
    <property type="entry name" value="FERRIC REDUCTASE TRANSMEMBRANE COMPONENT 3-RELATED"/>
    <property type="match status" value="1"/>
</dbReference>
<dbReference type="SFLD" id="SFLDS00052">
    <property type="entry name" value="Ferric_Reductase_Domain"/>
    <property type="match status" value="1"/>
</dbReference>
<dbReference type="EMBL" id="MU007017">
    <property type="protein sequence ID" value="KAF2434293.1"/>
    <property type="molecule type" value="Genomic_DNA"/>
</dbReference>
<feature type="transmembrane region" description="Helical" evidence="8">
    <location>
        <begin position="286"/>
        <end position="306"/>
    </location>
</feature>
<dbReference type="SUPFAM" id="SSF52343">
    <property type="entry name" value="Ferredoxin reductase-like, C-terminal NADP-linked domain"/>
    <property type="match status" value="1"/>
</dbReference>
<dbReference type="GO" id="GO:0006826">
    <property type="term" value="P:iron ion transport"/>
    <property type="evidence" value="ECO:0007669"/>
    <property type="project" value="TreeGrafter"/>
</dbReference>
<dbReference type="GO" id="GO:0000293">
    <property type="term" value="F:ferric-chelate reductase activity"/>
    <property type="evidence" value="ECO:0007669"/>
    <property type="project" value="TreeGrafter"/>
</dbReference>
<feature type="transmembrane region" description="Helical" evidence="8">
    <location>
        <begin position="102"/>
        <end position="125"/>
    </location>
</feature>
<dbReference type="GO" id="GO:0005886">
    <property type="term" value="C:plasma membrane"/>
    <property type="evidence" value="ECO:0007669"/>
    <property type="project" value="TreeGrafter"/>
</dbReference>
<accession>A0A9P4NZP5</accession>
<evidence type="ECO:0000256" key="2">
    <source>
        <dbReference type="ARBA" id="ARBA00022448"/>
    </source>
</evidence>
<dbReference type="PANTHER" id="PTHR32361">
    <property type="entry name" value="FERRIC/CUPRIC REDUCTASE TRANSMEMBRANE COMPONENT"/>
    <property type="match status" value="1"/>
</dbReference>
<evidence type="ECO:0000259" key="9">
    <source>
        <dbReference type="Pfam" id="PF01794"/>
    </source>
</evidence>
<feature type="domain" description="Ferric oxidoreductase" evidence="9">
    <location>
        <begin position="185"/>
        <end position="300"/>
    </location>
</feature>
<keyword evidence="5" id="KW-0406">Ion transport</keyword>
<reference evidence="10" key="1">
    <citation type="journal article" date="2020" name="Stud. Mycol.">
        <title>101 Dothideomycetes genomes: a test case for predicting lifestyles and emergence of pathogens.</title>
        <authorList>
            <person name="Haridas S."/>
            <person name="Albert R."/>
            <person name="Binder M."/>
            <person name="Bloem J."/>
            <person name="Labutti K."/>
            <person name="Salamov A."/>
            <person name="Andreopoulos B."/>
            <person name="Baker S."/>
            <person name="Barry K."/>
            <person name="Bills G."/>
            <person name="Bluhm B."/>
            <person name="Cannon C."/>
            <person name="Castanera R."/>
            <person name="Culley D."/>
            <person name="Daum C."/>
            <person name="Ezra D."/>
            <person name="Gonzalez J."/>
            <person name="Henrissat B."/>
            <person name="Kuo A."/>
            <person name="Liang C."/>
            <person name="Lipzen A."/>
            <person name="Lutzoni F."/>
            <person name="Magnuson J."/>
            <person name="Mondo S."/>
            <person name="Nolan M."/>
            <person name="Ohm R."/>
            <person name="Pangilinan J."/>
            <person name="Park H.-J."/>
            <person name="Ramirez L."/>
            <person name="Alfaro M."/>
            <person name="Sun H."/>
            <person name="Tritt A."/>
            <person name="Yoshinaga Y."/>
            <person name="Zwiers L.-H."/>
            <person name="Turgeon B."/>
            <person name="Goodwin S."/>
            <person name="Spatafora J."/>
            <person name="Crous P."/>
            <person name="Grigoriev I."/>
        </authorList>
    </citation>
    <scope>NUCLEOTIDE SEQUENCE</scope>
    <source>
        <strain evidence="10">CBS 130266</strain>
    </source>
</reference>
<keyword evidence="3 8" id="KW-0812">Transmembrane</keyword>
<feature type="transmembrane region" description="Helical" evidence="8">
    <location>
        <begin position="137"/>
        <end position="162"/>
    </location>
</feature>
<feature type="transmembrane region" description="Helical" evidence="8">
    <location>
        <begin position="257"/>
        <end position="279"/>
    </location>
</feature>
<evidence type="ECO:0000256" key="3">
    <source>
        <dbReference type="ARBA" id="ARBA00022692"/>
    </source>
</evidence>
<keyword evidence="11" id="KW-1185">Reference proteome</keyword>
<evidence type="ECO:0000256" key="8">
    <source>
        <dbReference type="SAM" id="Phobius"/>
    </source>
</evidence>
<evidence type="ECO:0000256" key="1">
    <source>
        <dbReference type="ARBA" id="ARBA00004141"/>
    </source>
</evidence>
<evidence type="ECO:0000256" key="7">
    <source>
        <dbReference type="SAM" id="MobiDB-lite"/>
    </source>
</evidence>
<feature type="transmembrane region" description="Helical" evidence="8">
    <location>
        <begin position="318"/>
        <end position="336"/>
    </location>
</feature>
<keyword evidence="2" id="KW-0813">Transport</keyword>
<dbReference type="Pfam" id="PF01794">
    <property type="entry name" value="Ferric_reduct"/>
    <property type="match status" value="1"/>
</dbReference>
<protein>
    <recommendedName>
        <fullName evidence="9">Ferric oxidoreductase domain-containing protein</fullName>
    </recommendedName>
</protein>
<proteinExistence type="predicted"/>
<comment type="subcellular location">
    <subcellularLocation>
        <location evidence="1">Membrane</location>
        <topology evidence="1">Multi-pass membrane protein</topology>
    </subcellularLocation>
</comment>
<feature type="compositionally biased region" description="Polar residues" evidence="7">
    <location>
        <begin position="407"/>
        <end position="417"/>
    </location>
</feature>
<comment type="caution">
    <text evidence="10">The sequence shown here is derived from an EMBL/GenBank/DDBJ whole genome shotgun (WGS) entry which is preliminary data.</text>
</comment>